<dbReference type="InterPro" id="IPR050923">
    <property type="entry name" value="Cell_Proc_Reg/RNA_Proc"/>
</dbReference>
<gene>
    <name evidence="3" type="ORF">Acr_24g0004260</name>
</gene>
<protein>
    <submittedName>
        <fullName evidence="3">SMAD/FHA domain-containing protein</fullName>
    </submittedName>
</protein>
<sequence>MAEQGSTLKLIMEKGPKEGENLEFRPGSVIRIGRVVRGNTLVIKDAGVSSKHLTIESKPGQWVVTDLDSSNGTVLKRLTAPASDAVHRDSHGGDSRLRPNPKRGTAKEEESGGEVVVAENCSRRGRSKANLASICEDGALGLRIGGELGNTVGVGAENCGRRGGSKVNLGLIGEDSALGLGIRGELGTAVGVVTEKRRGRGRPRKGEVVKSEPEKSLCEVEIVEELVNVGLIEAKQGRQVSTRRTRSLKDKEDSSGCGNGCKEIEIPVQIVRKMTRGGTRRKKNLGGEPLECVMNEVLAEKKDVKESNLEQEECKMVEGNLINEEMEAVQAEALEDKNVKERGQSGQESLATLSGNKEIGVEAGDGPDLEKMTLGEWFDYLEVYLPKQIYEGTEEMILRMNQRAEKFHEFVLKQMNDKEKGKLPMS</sequence>
<dbReference type="CDD" id="cd00060">
    <property type="entry name" value="FHA"/>
    <property type="match status" value="1"/>
</dbReference>
<dbReference type="Proteomes" id="UP000585474">
    <property type="component" value="Unassembled WGS sequence"/>
</dbReference>
<feature type="compositionally biased region" description="Basic and acidic residues" evidence="1">
    <location>
        <begin position="85"/>
        <end position="97"/>
    </location>
</feature>
<accession>A0A7J0GTX2</accession>
<organism evidence="3 4">
    <name type="scientific">Actinidia rufa</name>
    <dbReference type="NCBI Taxonomy" id="165716"/>
    <lineage>
        <taxon>Eukaryota</taxon>
        <taxon>Viridiplantae</taxon>
        <taxon>Streptophyta</taxon>
        <taxon>Embryophyta</taxon>
        <taxon>Tracheophyta</taxon>
        <taxon>Spermatophyta</taxon>
        <taxon>Magnoliopsida</taxon>
        <taxon>eudicotyledons</taxon>
        <taxon>Gunneridae</taxon>
        <taxon>Pentapetalae</taxon>
        <taxon>asterids</taxon>
        <taxon>Ericales</taxon>
        <taxon>Actinidiaceae</taxon>
        <taxon>Actinidia</taxon>
    </lineage>
</organism>
<dbReference type="PROSITE" id="PS50006">
    <property type="entry name" value="FHA_DOMAIN"/>
    <property type="match status" value="1"/>
</dbReference>
<feature type="region of interest" description="Disordered" evidence="1">
    <location>
        <begin position="1"/>
        <end position="20"/>
    </location>
</feature>
<name>A0A7J0GTX2_9ERIC</name>
<dbReference type="Gene3D" id="2.60.200.20">
    <property type="match status" value="1"/>
</dbReference>
<dbReference type="OrthoDB" id="687730at2759"/>
<feature type="domain" description="FHA" evidence="2">
    <location>
        <begin position="30"/>
        <end position="80"/>
    </location>
</feature>
<dbReference type="SUPFAM" id="SSF49879">
    <property type="entry name" value="SMAD/FHA domain"/>
    <property type="match status" value="1"/>
</dbReference>
<dbReference type="InterPro" id="IPR008984">
    <property type="entry name" value="SMAD_FHA_dom_sf"/>
</dbReference>
<evidence type="ECO:0000313" key="3">
    <source>
        <dbReference type="EMBL" id="GFZ14236.1"/>
    </source>
</evidence>
<evidence type="ECO:0000313" key="4">
    <source>
        <dbReference type="Proteomes" id="UP000585474"/>
    </source>
</evidence>
<dbReference type="EMBL" id="BJWL01000024">
    <property type="protein sequence ID" value="GFZ14236.1"/>
    <property type="molecule type" value="Genomic_DNA"/>
</dbReference>
<dbReference type="SMART" id="SM00240">
    <property type="entry name" value="FHA"/>
    <property type="match status" value="1"/>
</dbReference>
<reference evidence="3 4" key="1">
    <citation type="submission" date="2019-07" db="EMBL/GenBank/DDBJ databases">
        <title>De Novo Assembly of kiwifruit Actinidia rufa.</title>
        <authorList>
            <person name="Sugita-Konishi S."/>
            <person name="Sato K."/>
            <person name="Mori E."/>
            <person name="Abe Y."/>
            <person name="Kisaki G."/>
            <person name="Hamano K."/>
            <person name="Suezawa K."/>
            <person name="Otani M."/>
            <person name="Fukuda T."/>
            <person name="Manabe T."/>
            <person name="Gomi K."/>
            <person name="Tabuchi M."/>
            <person name="Akimitsu K."/>
            <person name="Kataoka I."/>
        </authorList>
    </citation>
    <scope>NUCLEOTIDE SEQUENCE [LARGE SCALE GENOMIC DNA]</scope>
    <source>
        <strain evidence="4">cv. Fuchu</strain>
    </source>
</reference>
<comment type="caution">
    <text evidence="3">The sequence shown here is derived from an EMBL/GenBank/DDBJ whole genome shotgun (WGS) entry which is preliminary data.</text>
</comment>
<dbReference type="Pfam" id="PF00498">
    <property type="entry name" value="FHA"/>
    <property type="match status" value="1"/>
</dbReference>
<feature type="compositionally biased region" description="Basic and acidic residues" evidence="1">
    <location>
        <begin position="11"/>
        <end position="20"/>
    </location>
</feature>
<feature type="region of interest" description="Disordered" evidence="1">
    <location>
        <begin position="79"/>
        <end position="114"/>
    </location>
</feature>
<dbReference type="AlphaFoldDB" id="A0A7J0GTX2"/>
<dbReference type="InterPro" id="IPR000253">
    <property type="entry name" value="FHA_dom"/>
</dbReference>
<dbReference type="PANTHER" id="PTHR23308">
    <property type="entry name" value="NUCLEAR INHIBITOR OF PROTEIN PHOSPHATASE-1"/>
    <property type="match status" value="1"/>
</dbReference>
<evidence type="ECO:0000259" key="2">
    <source>
        <dbReference type="PROSITE" id="PS50006"/>
    </source>
</evidence>
<keyword evidence="4" id="KW-1185">Reference proteome</keyword>
<proteinExistence type="predicted"/>
<evidence type="ECO:0000256" key="1">
    <source>
        <dbReference type="SAM" id="MobiDB-lite"/>
    </source>
</evidence>